<dbReference type="PANTHER" id="PTHR28265">
    <property type="entry name" value="MAINTENANCE OF TELOMERE CAPPING PROTEIN 1"/>
    <property type="match status" value="1"/>
</dbReference>
<feature type="compositionally biased region" description="Polar residues" evidence="1">
    <location>
        <begin position="82"/>
        <end position="105"/>
    </location>
</feature>
<dbReference type="Pfam" id="PF10310">
    <property type="entry name" value="DUF5427"/>
    <property type="match status" value="1"/>
</dbReference>
<evidence type="ECO:0008006" key="4">
    <source>
        <dbReference type="Google" id="ProtNLM"/>
    </source>
</evidence>
<dbReference type="EMBL" id="ALBS01000276">
    <property type="protein sequence ID" value="EJT46797.1"/>
    <property type="molecule type" value="Genomic_DNA"/>
</dbReference>
<dbReference type="OrthoDB" id="5594977at2759"/>
<feature type="compositionally biased region" description="Basic and acidic residues" evidence="1">
    <location>
        <begin position="300"/>
        <end position="319"/>
    </location>
</feature>
<reference evidence="2 3" key="1">
    <citation type="journal article" date="2012" name="Eukaryot. Cell">
        <title>Draft genome sequence of CBS 2479, the standard type strain of Trichosporon asahii.</title>
        <authorList>
            <person name="Yang R.Y."/>
            <person name="Li H.T."/>
            <person name="Zhu H."/>
            <person name="Zhou G.P."/>
            <person name="Wang M."/>
            <person name="Wang L."/>
        </authorList>
    </citation>
    <scope>NUCLEOTIDE SEQUENCE [LARGE SCALE GENOMIC DNA]</scope>
    <source>
        <strain evidence="3">ATCC 90039 / CBS 2479 / JCM 2466 / KCTC 7840 / NCYC 2677 / UAMH 7654</strain>
    </source>
</reference>
<dbReference type="VEuPathDB" id="FungiDB:A1Q1_04475"/>
<organism evidence="2 3">
    <name type="scientific">Trichosporon asahii var. asahii (strain ATCC 90039 / CBS 2479 / JCM 2466 / KCTC 7840 / NBRC 103889/ NCYC 2677 / UAMH 7654)</name>
    <name type="common">Yeast</name>
    <dbReference type="NCBI Taxonomy" id="1186058"/>
    <lineage>
        <taxon>Eukaryota</taxon>
        <taxon>Fungi</taxon>
        <taxon>Dikarya</taxon>
        <taxon>Basidiomycota</taxon>
        <taxon>Agaricomycotina</taxon>
        <taxon>Tremellomycetes</taxon>
        <taxon>Trichosporonales</taxon>
        <taxon>Trichosporonaceae</taxon>
        <taxon>Trichosporon</taxon>
    </lineage>
</organism>
<dbReference type="RefSeq" id="XP_014178316.1">
    <property type="nucleotide sequence ID" value="XM_014322841.1"/>
</dbReference>
<comment type="caution">
    <text evidence="2">The sequence shown here is derived from an EMBL/GenBank/DDBJ whole genome shotgun (WGS) entry which is preliminary data.</text>
</comment>
<accession>J6EVG8</accession>
<proteinExistence type="predicted"/>
<feature type="region of interest" description="Disordered" evidence="1">
    <location>
        <begin position="296"/>
        <end position="319"/>
    </location>
</feature>
<protein>
    <recommendedName>
        <fullName evidence="4">Maintenance of telomere capping protein 1</fullName>
    </recommendedName>
</protein>
<dbReference type="Proteomes" id="UP000002748">
    <property type="component" value="Unassembled WGS sequence"/>
</dbReference>
<name>J6EVG8_TRIAS</name>
<dbReference type="GeneID" id="25987988"/>
<dbReference type="PANTHER" id="PTHR28265:SF1">
    <property type="entry name" value="MAINTENANCE OF TELOMERE CAPPING PROTEIN 1"/>
    <property type="match status" value="1"/>
</dbReference>
<evidence type="ECO:0000256" key="1">
    <source>
        <dbReference type="SAM" id="MobiDB-lite"/>
    </source>
</evidence>
<dbReference type="HOGENOM" id="CLU_034224_1_0_1"/>
<gene>
    <name evidence="2" type="ORF">A1Q1_04475</name>
</gene>
<dbReference type="KEGG" id="tasa:A1Q1_04475"/>
<feature type="region of interest" description="Disordered" evidence="1">
    <location>
        <begin position="1"/>
        <end position="125"/>
    </location>
</feature>
<dbReference type="AlphaFoldDB" id="J6EVG8"/>
<sequence length="441" mass="47550">MPPKGKKTKAEEALAFLDDLDNLEAPPVPPEIDAPTQQPTRPSNDSTRKSESAEGEPAADKEAEDALAFLESQIKQKRSPLSGPSASRTGSPQLAGPSSVSTSKSVAPDVPNPPPPPAPPASGSFWGNASSLWSSASSALQSAQRVAEEQYSKVKTEGVSGLRDQLDHLQVGGVDLARLRKDAEERIGAAVKGVGNVDLEKLRSDLLNQAGSTFTTLINTVAPPISAHETIELWFSHTMVGYDGVEGVVYRAWTSILEQTESGELVIVWSPPESSLPEERTLNPVDGWEAGWTSAQAETDALRSREEKSLQHKQQEQKDGPVTTIPVFLQLQPLLAPLPVPQPPLHISKSSSGSDVPKQLYFIVSLRDPVNDIQFTSVSQPAPGDWLDVPYERSDWVEERLVDVIRTSVEIVAQDYVSTRMGLKPSSTVPVTPAEPESEGK</sequence>
<feature type="compositionally biased region" description="Pro residues" evidence="1">
    <location>
        <begin position="110"/>
        <end position="120"/>
    </location>
</feature>
<evidence type="ECO:0000313" key="3">
    <source>
        <dbReference type="Proteomes" id="UP000002748"/>
    </source>
</evidence>
<evidence type="ECO:0000313" key="2">
    <source>
        <dbReference type="EMBL" id="EJT46797.1"/>
    </source>
</evidence>
<feature type="compositionally biased region" description="Polar residues" evidence="1">
    <location>
        <begin position="35"/>
        <end position="45"/>
    </location>
</feature>
<dbReference type="InterPro" id="IPR018814">
    <property type="entry name" value="DUF5427"/>
</dbReference>